<feature type="domain" description="Reverse transcriptase zinc-binding" evidence="3">
    <location>
        <begin position="735"/>
        <end position="797"/>
    </location>
</feature>
<dbReference type="CDD" id="cd01650">
    <property type="entry name" value="RT_nLTR_like"/>
    <property type="match status" value="1"/>
</dbReference>
<dbReference type="PANTHER" id="PTHR33116:SF79">
    <property type="entry name" value="REVERSE TRANSCRIPTASE DOMAIN, ZINC FINGER, CCHC-TYPE-RELATED"/>
    <property type="match status" value="1"/>
</dbReference>
<dbReference type="InterPro" id="IPR026960">
    <property type="entry name" value="RVT-Znf"/>
</dbReference>
<feature type="region of interest" description="Disordered" evidence="1">
    <location>
        <begin position="221"/>
        <end position="240"/>
    </location>
</feature>
<proteinExistence type="predicted"/>
<feature type="compositionally biased region" description="Basic and acidic residues" evidence="1">
    <location>
        <begin position="231"/>
        <end position="240"/>
    </location>
</feature>
<evidence type="ECO:0000259" key="2">
    <source>
        <dbReference type="Pfam" id="PF00078"/>
    </source>
</evidence>
<comment type="caution">
    <text evidence="4">The sequence shown here is derived from an EMBL/GenBank/DDBJ whole genome shotgun (WGS) entry which is preliminary data.</text>
</comment>
<keyword evidence="4" id="KW-0548">Nucleotidyltransferase</keyword>
<gene>
    <name evidence="4" type="ORF">Tci_032198</name>
</gene>
<feature type="domain" description="Reverse transcriptase" evidence="2">
    <location>
        <begin position="392"/>
        <end position="524"/>
    </location>
</feature>
<keyword evidence="4" id="KW-0695">RNA-directed DNA polymerase</keyword>
<keyword evidence="4" id="KW-0808">Transferase</keyword>
<protein>
    <submittedName>
        <fullName evidence="4">RNA-directed DNA polymerase, eukaryota, reverse transcriptase zinc-binding domain protein</fullName>
    </submittedName>
</protein>
<dbReference type="AlphaFoldDB" id="A0A6L2LGD6"/>
<dbReference type="PANTHER" id="PTHR33116">
    <property type="entry name" value="REVERSE TRANSCRIPTASE ZINC-BINDING DOMAIN-CONTAINING PROTEIN-RELATED-RELATED"/>
    <property type="match status" value="1"/>
</dbReference>
<evidence type="ECO:0000256" key="1">
    <source>
        <dbReference type="SAM" id="MobiDB-lite"/>
    </source>
</evidence>
<dbReference type="Pfam" id="PF00078">
    <property type="entry name" value="RVT_1"/>
    <property type="match status" value="1"/>
</dbReference>
<dbReference type="Pfam" id="PF13966">
    <property type="entry name" value="zf-RVT"/>
    <property type="match status" value="1"/>
</dbReference>
<evidence type="ECO:0000313" key="4">
    <source>
        <dbReference type="EMBL" id="GEU60220.1"/>
    </source>
</evidence>
<sequence>MVLDVYISLKVTKLGKRFAFARFNKVNDVDLLIKNLRSVWLGPAINEGHDVLVLVLERGLLNYEGDPVLVGCVRDFKSLPNIHTVCSSEGFPGLKISYLGGFWILLEFDSFQSCEKFQSHEGIKSWFSTLSQWTSNFEIQDRVVWIDNEGKVSIVRAKEVTGWVPEFGEGNFSLSDDASENYSEVKHDLKEEEDNELLITLQFSPKEASNNVVDDGITDYKSNNNSYSGSKQDHTDPMDQERKRFQESLIEIDLRLDQGVGLPDDLLNHAKIVRDLQAFNKKYSIDLAQKAKVKWAIEGNENTKFLHGVVNKKRRYLAIKGILNDDQFPRRLSIELSRYLERDVNSDEIKKAVWDCRSDKSPVKEFFSSSTFPNGFNPLFIALIPKVLDAKHLNDFRPISLVGCQYKIIGKILANRLSLVIDNIISQEQSAFVKGRQIMDGPIILNEVISWCKSKNEQSLLFKVDFQKAFNSVRWDHLDDIFCSPTDEFTFHRGLSIFGVGVRPSVVCNMVVRYGCIASTLSFTYLGIKVGANMKRISSWDVVIIKVTSKLSTWKAKSLSVGETYSYQISLWLNVIKAIYGYEGSVQLSLSNQGCSVWSGIIQAIKKLKTKGIDLYCYCNLVVGNGHSINFWQDKWYSEVPFKDKLKRCFNLDLQKDISVALKLHSNDIALSFRRRPISGIEESQFCDLNSLLASIVLSDAADRWSWTLYGHGECSVKLAREVIDQHVLIISTTPTRWSKVIPIKLNIFMWCMLLDKLPTRSNLVNRGLDAPCSLCLICQMGVETQDHLFFGCPMALDLFRLLGHWWSL</sequence>
<feature type="compositionally biased region" description="Low complexity" evidence="1">
    <location>
        <begin position="221"/>
        <end position="230"/>
    </location>
</feature>
<accession>A0A6L2LGD6</accession>
<dbReference type="GO" id="GO:0003964">
    <property type="term" value="F:RNA-directed DNA polymerase activity"/>
    <property type="evidence" value="ECO:0007669"/>
    <property type="project" value="UniProtKB-KW"/>
</dbReference>
<dbReference type="EMBL" id="BKCJ010004301">
    <property type="protein sequence ID" value="GEU60220.1"/>
    <property type="molecule type" value="Genomic_DNA"/>
</dbReference>
<evidence type="ECO:0000259" key="3">
    <source>
        <dbReference type="Pfam" id="PF13966"/>
    </source>
</evidence>
<reference evidence="4" key="1">
    <citation type="journal article" date="2019" name="Sci. Rep.">
        <title>Draft genome of Tanacetum cinerariifolium, the natural source of mosquito coil.</title>
        <authorList>
            <person name="Yamashiro T."/>
            <person name="Shiraishi A."/>
            <person name="Satake H."/>
            <person name="Nakayama K."/>
        </authorList>
    </citation>
    <scope>NUCLEOTIDE SEQUENCE</scope>
</reference>
<name>A0A6L2LGD6_TANCI</name>
<dbReference type="InterPro" id="IPR000477">
    <property type="entry name" value="RT_dom"/>
</dbReference>
<organism evidence="4">
    <name type="scientific">Tanacetum cinerariifolium</name>
    <name type="common">Dalmatian daisy</name>
    <name type="synonym">Chrysanthemum cinerariifolium</name>
    <dbReference type="NCBI Taxonomy" id="118510"/>
    <lineage>
        <taxon>Eukaryota</taxon>
        <taxon>Viridiplantae</taxon>
        <taxon>Streptophyta</taxon>
        <taxon>Embryophyta</taxon>
        <taxon>Tracheophyta</taxon>
        <taxon>Spermatophyta</taxon>
        <taxon>Magnoliopsida</taxon>
        <taxon>eudicotyledons</taxon>
        <taxon>Gunneridae</taxon>
        <taxon>Pentapetalae</taxon>
        <taxon>asterids</taxon>
        <taxon>campanulids</taxon>
        <taxon>Asterales</taxon>
        <taxon>Asteraceae</taxon>
        <taxon>Asteroideae</taxon>
        <taxon>Anthemideae</taxon>
        <taxon>Anthemidinae</taxon>
        <taxon>Tanacetum</taxon>
    </lineage>
</organism>